<keyword evidence="2" id="KW-1185">Reference proteome</keyword>
<accession>A0A9N9BY32</accession>
<gene>
    <name evidence="1" type="ORF">AGERDE_LOCUS8260</name>
</gene>
<evidence type="ECO:0000313" key="2">
    <source>
        <dbReference type="Proteomes" id="UP000789831"/>
    </source>
</evidence>
<dbReference type="EMBL" id="CAJVPL010001704">
    <property type="protein sequence ID" value="CAG8583849.1"/>
    <property type="molecule type" value="Genomic_DNA"/>
</dbReference>
<comment type="caution">
    <text evidence="1">The sequence shown here is derived from an EMBL/GenBank/DDBJ whole genome shotgun (WGS) entry which is preliminary data.</text>
</comment>
<reference evidence="1" key="1">
    <citation type="submission" date="2021-06" db="EMBL/GenBank/DDBJ databases">
        <authorList>
            <person name="Kallberg Y."/>
            <person name="Tangrot J."/>
            <person name="Rosling A."/>
        </authorList>
    </citation>
    <scope>NUCLEOTIDE SEQUENCE</scope>
    <source>
        <strain evidence="1">MT106</strain>
    </source>
</reference>
<dbReference type="Proteomes" id="UP000789831">
    <property type="component" value="Unassembled WGS sequence"/>
</dbReference>
<evidence type="ECO:0000313" key="1">
    <source>
        <dbReference type="EMBL" id="CAG8583849.1"/>
    </source>
</evidence>
<dbReference type="AlphaFoldDB" id="A0A9N9BY32"/>
<protein>
    <submittedName>
        <fullName evidence="1">11516_t:CDS:1</fullName>
    </submittedName>
</protein>
<name>A0A9N9BY32_9GLOM</name>
<dbReference type="OrthoDB" id="2438981at2759"/>
<proteinExistence type="predicted"/>
<organism evidence="1 2">
    <name type="scientific">Ambispora gerdemannii</name>
    <dbReference type="NCBI Taxonomy" id="144530"/>
    <lineage>
        <taxon>Eukaryota</taxon>
        <taxon>Fungi</taxon>
        <taxon>Fungi incertae sedis</taxon>
        <taxon>Mucoromycota</taxon>
        <taxon>Glomeromycotina</taxon>
        <taxon>Glomeromycetes</taxon>
        <taxon>Archaeosporales</taxon>
        <taxon>Ambisporaceae</taxon>
        <taxon>Ambispora</taxon>
    </lineage>
</organism>
<sequence>MIYVGVIQNSSIRYRKYVDLASVEIAFLRPDSNNFTSSFILYESQTVMYTHVNIAIHSCYVTFLLTGANIEILNLENLPSFIGKNPEDHVQLLFYGKTSFEYKNTKLLDETSRPVTISTGNISIYKYDDKHFRQYIPTQDCTLNNETTISCNVLSSTFNEYDSKYYIQVSDNFAKDRIFNEPITGISDRLWNFQVEKKDGNPRFSGSVRGLLCLNEDGKKDWEINDHHKFYDDLKKQLADIIPVDEKKLKPSYRSQTNSECKTALLSYEILTDHFSEKTVMDIINDLDTLIINKKYTEISRNDPSNYLEAFFGFKILPIAEIEALEILSSNFAGLKSLSANFSGKAQQRIFWCSMIGIFIEDIPQLVIQQLKAVKNR</sequence>